<evidence type="ECO:0000256" key="2">
    <source>
        <dbReference type="ARBA" id="ARBA00022692"/>
    </source>
</evidence>
<dbReference type="EMBL" id="JAWCUA010000010">
    <property type="protein sequence ID" value="MDU0114260.1"/>
    <property type="molecule type" value="Genomic_DNA"/>
</dbReference>
<comment type="caution">
    <text evidence="11">The sequence shown here is derived from an EMBL/GenBank/DDBJ whole genome shotgun (WGS) entry which is preliminary data.</text>
</comment>
<gene>
    <name evidence="11" type="ORF">RT723_14930</name>
</gene>
<dbReference type="Pfam" id="PF08239">
    <property type="entry name" value="SH3_3"/>
    <property type="match status" value="1"/>
</dbReference>
<feature type="transmembrane region" description="Helical" evidence="8">
    <location>
        <begin position="215"/>
        <end position="235"/>
    </location>
</feature>
<evidence type="ECO:0000256" key="3">
    <source>
        <dbReference type="ARBA" id="ARBA00022729"/>
    </source>
</evidence>
<name>A0ABU3R484_9GAMM</name>
<dbReference type="Gene3D" id="2.30.30.40">
    <property type="entry name" value="SH3 Domains"/>
    <property type="match status" value="1"/>
</dbReference>
<feature type="domain" description="SH3b" evidence="10">
    <location>
        <begin position="73"/>
        <end position="140"/>
    </location>
</feature>
<accession>A0ABU3R484</accession>
<feature type="coiled-coil region" evidence="6">
    <location>
        <begin position="171"/>
        <end position="198"/>
    </location>
</feature>
<dbReference type="RefSeq" id="WP_315947884.1">
    <property type="nucleotide sequence ID" value="NZ_JAWCUA010000010.1"/>
</dbReference>
<proteinExistence type="predicted"/>
<organism evidence="11 12">
    <name type="scientific">Psychrosphaera aquimarina</name>
    <dbReference type="NCBI Taxonomy" id="2044854"/>
    <lineage>
        <taxon>Bacteria</taxon>
        <taxon>Pseudomonadati</taxon>
        <taxon>Pseudomonadota</taxon>
        <taxon>Gammaproteobacteria</taxon>
        <taxon>Alteromonadales</taxon>
        <taxon>Pseudoalteromonadaceae</taxon>
        <taxon>Psychrosphaera</taxon>
    </lineage>
</organism>
<keyword evidence="5 8" id="KW-0472">Membrane</keyword>
<evidence type="ECO:0000256" key="7">
    <source>
        <dbReference type="SAM" id="MobiDB-lite"/>
    </source>
</evidence>
<evidence type="ECO:0000313" key="11">
    <source>
        <dbReference type="EMBL" id="MDU0114260.1"/>
    </source>
</evidence>
<evidence type="ECO:0000256" key="6">
    <source>
        <dbReference type="SAM" id="Coils"/>
    </source>
</evidence>
<dbReference type="PROSITE" id="PS51781">
    <property type="entry name" value="SH3B"/>
    <property type="match status" value="1"/>
</dbReference>
<evidence type="ECO:0000313" key="12">
    <source>
        <dbReference type="Proteomes" id="UP001257914"/>
    </source>
</evidence>
<evidence type="ECO:0000256" key="1">
    <source>
        <dbReference type="ARBA" id="ARBA00004167"/>
    </source>
</evidence>
<evidence type="ECO:0000256" key="8">
    <source>
        <dbReference type="SAM" id="Phobius"/>
    </source>
</evidence>
<keyword evidence="4 8" id="KW-1133">Transmembrane helix</keyword>
<evidence type="ECO:0000256" key="9">
    <source>
        <dbReference type="SAM" id="SignalP"/>
    </source>
</evidence>
<feature type="compositionally biased region" description="Low complexity" evidence="7">
    <location>
        <begin position="30"/>
        <end position="43"/>
    </location>
</feature>
<dbReference type="InterPro" id="IPR003646">
    <property type="entry name" value="SH3-like_bac-type"/>
</dbReference>
<sequence length="244" mass="26949">MDKKRIKLSLTILVCGLTLSNFIFATPTVEPTEPTPKTVTPTEKTNDEPQAATDVATTIEQTEEPVSSIVQVTPYQMYVTDQLFVFLHSGSSNRYRIIARVAASEQVTILSKDESTGWLEIKLKDGKTGWIDSTMLEKTAGVKAKLASANAQIDELNVKISKLGSVSTDDLKNLEDEITKLTETNAALSQQLITATQESETLRASIKESDETKRILAKLYDVGAIVIGVFVGWLLTRRKKNQWV</sequence>
<evidence type="ECO:0000259" key="10">
    <source>
        <dbReference type="PROSITE" id="PS51781"/>
    </source>
</evidence>
<dbReference type="NCBIfam" id="TIGR04211">
    <property type="entry name" value="SH3_and_anchor"/>
    <property type="match status" value="1"/>
</dbReference>
<feature type="region of interest" description="Disordered" evidence="7">
    <location>
        <begin position="30"/>
        <end position="49"/>
    </location>
</feature>
<keyword evidence="3 9" id="KW-0732">Signal</keyword>
<dbReference type="Proteomes" id="UP001257914">
    <property type="component" value="Unassembled WGS sequence"/>
</dbReference>
<keyword evidence="2 8" id="KW-0812">Transmembrane</keyword>
<feature type="signal peptide" evidence="9">
    <location>
        <begin position="1"/>
        <end position="25"/>
    </location>
</feature>
<keyword evidence="6" id="KW-0175">Coiled coil</keyword>
<protein>
    <submittedName>
        <fullName evidence="11">TIGR04211 family SH3 domain-containing protein</fullName>
    </submittedName>
</protein>
<keyword evidence="12" id="KW-1185">Reference proteome</keyword>
<evidence type="ECO:0000256" key="4">
    <source>
        <dbReference type="ARBA" id="ARBA00022989"/>
    </source>
</evidence>
<evidence type="ECO:0000256" key="5">
    <source>
        <dbReference type="ARBA" id="ARBA00023136"/>
    </source>
</evidence>
<comment type="subcellular location">
    <subcellularLocation>
        <location evidence="1">Membrane</location>
        <topology evidence="1">Single-pass membrane protein</topology>
    </subcellularLocation>
</comment>
<feature type="chain" id="PRO_5046432889" evidence="9">
    <location>
        <begin position="26"/>
        <end position="244"/>
    </location>
</feature>
<dbReference type="InterPro" id="IPR016476">
    <property type="entry name" value="SH3_dom_pro"/>
</dbReference>
<dbReference type="SMART" id="SM00287">
    <property type="entry name" value="SH3b"/>
    <property type="match status" value="1"/>
</dbReference>
<reference evidence="11 12" key="1">
    <citation type="submission" date="2023-10" db="EMBL/GenBank/DDBJ databases">
        <title>Psychrosphaera aquimaarina strain SW33 isolated from seawater.</title>
        <authorList>
            <person name="Bayburt H."/>
            <person name="Kim J.M."/>
            <person name="Choi B.J."/>
            <person name="Jeon C.O."/>
        </authorList>
    </citation>
    <scope>NUCLEOTIDE SEQUENCE [LARGE SCALE GENOMIC DNA]</scope>
    <source>
        <strain evidence="11 12">KCTC 52743</strain>
    </source>
</reference>